<dbReference type="AlphaFoldDB" id="A0A9P6NKX1"/>
<reference evidence="1" key="1">
    <citation type="submission" date="2013-11" db="EMBL/GenBank/DDBJ databases">
        <title>Genome sequence of the fusiform rust pathogen reveals effectors for host alternation and coevolution with pine.</title>
        <authorList>
            <consortium name="DOE Joint Genome Institute"/>
            <person name="Smith K."/>
            <person name="Pendleton A."/>
            <person name="Kubisiak T."/>
            <person name="Anderson C."/>
            <person name="Salamov A."/>
            <person name="Aerts A."/>
            <person name="Riley R."/>
            <person name="Clum A."/>
            <person name="Lindquist E."/>
            <person name="Ence D."/>
            <person name="Campbell M."/>
            <person name="Kronenberg Z."/>
            <person name="Feau N."/>
            <person name="Dhillon B."/>
            <person name="Hamelin R."/>
            <person name="Burleigh J."/>
            <person name="Smith J."/>
            <person name="Yandell M."/>
            <person name="Nelson C."/>
            <person name="Grigoriev I."/>
            <person name="Davis J."/>
        </authorList>
    </citation>
    <scope>NUCLEOTIDE SEQUENCE</scope>
    <source>
        <strain evidence="1">G11</strain>
    </source>
</reference>
<evidence type="ECO:0000313" key="1">
    <source>
        <dbReference type="EMBL" id="KAG0147854.1"/>
    </source>
</evidence>
<evidence type="ECO:0000313" key="2">
    <source>
        <dbReference type="Proteomes" id="UP000886653"/>
    </source>
</evidence>
<proteinExistence type="predicted"/>
<dbReference type="Proteomes" id="UP000886653">
    <property type="component" value="Unassembled WGS sequence"/>
</dbReference>
<organism evidence="1 2">
    <name type="scientific">Cronartium quercuum f. sp. fusiforme G11</name>
    <dbReference type="NCBI Taxonomy" id="708437"/>
    <lineage>
        <taxon>Eukaryota</taxon>
        <taxon>Fungi</taxon>
        <taxon>Dikarya</taxon>
        <taxon>Basidiomycota</taxon>
        <taxon>Pucciniomycotina</taxon>
        <taxon>Pucciniomycetes</taxon>
        <taxon>Pucciniales</taxon>
        <taxon>Coleosporiaceae</taxon>
        <taxon>Cronartium</taxon>
    </lineage>
</organism>
<keyword evidence="2" id="KW-1185">Reference proteome</keyword>
<dbReference type="EMBL" id="MU167243">
    <property type="protein sequence ID" value="KAG0147854.1"/>
    <property type="molecule type" value="Genomic_DNA"/>
</dbReference>
<comment type="caution">
    <text evidence="1">The sequence shown here is derived from an EMBL/GenBank/DDBJ whole genome shotgun (WGS) entry which is preliminary data.</text>
</comment>
<gene>
    <name evidence="1" type="ORF">CROQUDRAFT_655650</name>
</gene>
<accession>A0A9P6NKX1</accession>
<protein>
    <submittedName>
        <fullName evidence="1">Uncharacterized protein</fullName>
    </submittedName>
</protein>
<name>A0A9P6NKX1_9BASI</name>
<sequence length="51" mass="5788">MSEFFIVVCALIIILFLRHGIRQVRVAASLLDIRLLLDWDTIIEIGGLCFA</sequence>